<evidence type="ECO:0000259" key="12">
    <source>
        <dbReference type="Pfam" id="PF02875"/>
    </source>
</evidence>
<evidence type="ECO:0000256" key="10">
    <source>
        <dbReference type="ARBA" id="ARBA00047493"/>
    </source>
</evidence>
<keyword evidence="7 11" id="KW-0067">ATP-binding</keyword>
<evidence type="ECO:0000256" key="3">
    <source>
        <dbReference type="ARBA" id="ARBA00013025"/>
    </source>
</evidence>
<feature type="domain" description="Mur ligase central" evidence="13">
    <location>
        <begin position="43"/>
        <end position="262"/>
    </location>
</feature>
<evidence type="ECO:0000313" key="15">
    <source>
        <dbReference type="Proteomes" id="UP000515860"/>
    </source>
</evidence>
<comment type="catalytic activity">
    <reaction evidence="10">
        <text>(6S)-5,6,7,8-tetrahydrofolyl-(gamma-L-Glu)(n) + L-glutamate + ATP = (6S)-5,6,7,8-tetrahydrofolyl-(gamma-L-Glu)(n+1) + ADP + phosphate + H(+)</text>
        <dbReference type="Rhea" id="RHEA:10580"/>
        <dbReference type="Rhea" id="RHEA-COMP:14738"/>
        <dbReference type="Rhea" id="RHEA-COMP:14740"/>
        <dbReference type="ChEBI" id="CHEBI:15378"/>
        <dbReference type="ChEBI" id="CHEBI:29985"/>
        <dbReference type="ChEBI" id="CHEBI:30616"/>
        <dbReference type="ChEBI" id="CHEBI:43474"/>
        <dbReference type="ChEBI" id="CHEBI:141005"/>
        <dbReference type="ChEBI" id="CHEBI:456216"/>
        <dbReference type="EC" id="6.3.2.17"/>
    </reaction>
</comment>
<dbReference type="EMBL" id="CP060635">
    <property type="protein sequence ID" value="QNM09374.1"/>
    <property type="molecule type" value="Genomic_DNA"/>
</dbReference>
<evidence type="ECO:0000256" key="8">
    <source>
        <dbReference type="ARBA" id="ARBA00022842"/>
    </source>
</evidence>
<keyword evidence="15" id="KW-1185">Reference proteome</keyword>
<dbReference type="EC" id="6.3.2.17" evidence="3"/>
<dbReference type="GO" id="GO:0005737">
    <property type="term" value="C:cytoplasm"/>
    <property type="evidence" value="ECO:0007669"/>
    <property type="project" value="TreeGrafter"/>
</dbReference>
<evidence type="ECO:0000256" key="5">
    <source>
        <dbReference type="ARBA" id="ARBA00022723"/>
    </source>
</evidence>
<dbReference type="FunFam" id="3.40.1190.10:FF:000011">
    <property type="entry name" value="Folylpolyglutamate synthase/dihydrofolate synthase"/>
    <property type="match status" value="1"/>
</dbReference>
<dbReference type="Gene3D" id="3.40.1190.10">
    <property type="entry name" value="Mur-like, catalytic domain"/>
    <property type="match status" value="1"/>
</dbReference>
<feature type="domain" description="Mur ligase C-terminal" evidence="12">
    <location>
        <begin position="291"/>
        <end position="411"/>
    </location>
</feature>
<keyword evidence="5" id="KW-0479">Metal-binding</keyword>
<dbReference type="NCBIfam" id="TIGR01499">
    <property type="entry name" value="folC"/>
    <property type="match status" value="1"/>
</dbReference>
<dbReference type="PANTHER" id="PTHR11136:SF0">
    <property type="entry name" value="DIHYDROFOLATE SYNTHETASE-RELATED"/>
    <property type="match status" value="1"/>
</dbReference>
<dbReference type="InterPro" id="IPR001645">
    <property type="entry name" value="Folylpolyglutamate_synth"/>
</dbReference>
<evidence type="ECO:0000256" key="1">
    <source>
        <dbReference type="ARBA" id="ARBA00001946"/>
    </source>
</evidence>
<gene>
    <name evidence="14" type="ORF">H9Q79_03550</name>
</gene>
<dbReference type="InterPro" id="IPR018109">
    <property type="entry name" value="Folylpolyglutamate_synth_CS"/>
</dbReference>
<name>A0A7G9GEZ2_9FIRM</name>
<proteinExistence type="inferred from homology"/>
<dbReference type="Pfam" id="PF02875">
    <property type="entry name" value="Mur_ligase_C"/>
    <property type="match status" value="1"/>
</dbReference>
<comment type="cofactor">
    <cofactor evidence="1">
        <name>Mg(2+)</name>
        <dbReference type="ChEBI" id="CHEBI:18420"/>
    </cofactor>
</comment>
<dbReference type="GO" id="GO:0005524">
    <property type="term" value="F:ATP binding"/>
    <property type="evidence" value="ECO:0007669"/>
    <property type="project" value="UniProtKB-KW"/>
</dbReference>
<dbReference type="InterPro" id="IPR036615">
    <property type="entry name" value="Mur_ligase_C_dom_sf"/>
</dbReference>
<reference evidence="14 15" key="1">
    <citation type="submission" date="2020-08" db="EMBL/GenBank/DDBJ databases">
        <authorList>
            <person name="Liu C."/>
            <person name="Sun Q."/>
        </authorList>
    </citation>
    <scope>NUCLEOTIDE SEQUENCE [LARGE SCALE GENOMIC DNA]</scope>
    <source>
        <strain evidence="14 15">NSJ-29</strain>
    </source>
</reference>
<evidence type="ECO:0000256" key="11">
    <source>
        <dbReference type="PIRNR" id="PIRNR001563"/>
    </source>
</evidence>
<keyword evidence="4 11" id="KW-0436">Ligase</keyword>
<dbReference type="GO" id="GO:0046872">
    <property type="term" value="F:metal ion binding"/>
    <property type="evidence" value="ECO:0007669"/>
    <property type="project" value="UniProtKB-KW"/>
</dbReference>
<dbReference type="KEGG" id="whj:H9Q79_03550"/>
<evidence type="ECO:0000313" key="14">
    <source>
        <dbReference type="EMBL" id="QNM09374.1"/>
    </source>
</evidence>
<protein>
    <recommendedName>
        <fullName evidence="3">tetrahydrofolate synthase</fullName>
        <ecNumber evidence="3">6.3.2.17</ecNumber>
    </recommendedName>
    <alternativeName>
        <fullName evidence="9">Tetrahydrofolylpolyglutamate synthase</fullName>
    </alternativeName>
</protein>
<dbReference type="RefSeq" id="WP_118645887.1">
    <property type="nucleotide sequence ID" value="NZ_CP060635.1"/>
</dbReference>
<dbReference type="InterPro" id="IPR004101">
    <property type="entry name" value="Mur_ligase_C"/>
</dbReference>
<evidence type="ECO:0000256" key="2">
    <source>
        <dbReference type="ARBA" id="ARBA00008276"/>
    </source>
</evidence>
<dbReference type="Gene3D" id="3.90.190.20">
    <property type="entry name" value="Mur ligase, C-terminal domain"/>
    <property type="match status" value="1"/>
</dbReference>
<evidence type="ECO:0000256" key="6">
    <source>
        <dbReference type="ARBA" id="ARBA00022741"/>
    </source>
</evidence>
<dbReference type="SUPFAM" id="SSF53623">
    <property type="entry name" value="MurD-like peptide ligases, catalytic domain"/>
    <property type="match status" value="1"/>
</dbReference>
<dbReference type="Proteomes" id="UP000515860">
    <property type="component" value="Chromosome"/>
</dbReference>
<dbReference type="PROSITE" id="PS01012">
    <property type="entry name" value="FOLYLPOLYGLU_SYNT_2"/>
    <property type="match status" value="1"/>
</dbReference>
<comment type="similarity">
    <text evidence="2 11">Belongs to the folylpolyglutamate synthase family.</text>
</comment>
<dbReference type="GO" id="GO:0004326">
    <property type="term" value="F:tetrahydrofolylpolyglutamate synthase activity"/>
    <property type="evidence" value="ECO:0007669"/>
    <property type="project" value="UniProtKB-EC"/>
</dbReference>
<dbReference type="GO" id="GO:0008841">
    <property type="term" value="F:dihydrofolate synthase activity"/>
    <property type="evidence" value="ECO:0007669"/>
    <property type="project" value="TreeGrafter"/>
</dbReference>
<dbReference type="InterPro" id="IPR036565">
    <property type="entry name" value="Mur-like_cat_sf"/>
</dbReference>
<evidence type="ECO:0000256" key="4">
    <source>
        <dbReference type="ARBA" id="ARBA00022598"/>
    </source>
</evidence>
<dbReference type="InterPro" id="IPR013221">
    <property type="entry name" value="Mur_ligase_cen"/>
</dbReference>
<sequence>MDYRAAREFIEEKSGGIVLGLSRIAALLEELGHPERSLKYIHIAGTNGKGSILSYMSTVLTHAGYRVGRYISPTLYSYRERFQVDGAKITREDYSFLAGEIAGAVKRLEARGVSRPSVFELETVLSFLYFKQMNCDWVVLECGMGGRDDATNVIPTPELAVFASISLDHMGYLGGSLEEIASAKAGIIKEGTHAVTGRQAPEVLKILQKECDGKQVTLTVADPSAVVMKQDSLNGQKFLYRNFELEISLPGSCQVENAVTAYEALKVLRQKGLKLTDRQIREGMKQAVWNGRFTCIGTAPYFFVDGAHNPDAARKLRTSVETYFKGRRLIYITGIFADKDYPEIIRIMAPLADRIFTIATPGIGRALPADRLAEAIAGVNPNVQACEGLEDAVRKAYEAAEQEDVILAFGSLSFIGGLTRIVNTYREKRT</sequence>
<dbReference type="PROSITE" id="PS01011">
    <property type="entry name" value="FOLYLPOLYGLU_SYNT_1"/>
    <property type="match status" value="1"/>
</dbReference>
<keyword evidence="8" id="KW-0460">Magnesium</keyword>
<accession>A0A7G9GEZ2</accession>
<dbReference type="PIRSF" id="PIRSF001563">
    <property type="entry name" value="Folylpolyglu_synth"/>
    <property type="match status" value="1"/>
</dbReference>
<evidence type="ECO:0000256" key="7">
    <source>
        <dbReference type="ARBA" id="ARBA00022840"/>
    </source>
</evidence>
<dbReference type="AlphaFoldDB" id="A0A7G9GEZ2"/>
<keyword evidence="6 11" id="KW-0547">Nucleotide-binding</keyword>
<organism evidence="14 15">
    <name type="scientific">Wansuia hejianensis</name>
    <dbReference type="NCBI Taxonomy" id="2763667"/>
    <lineage>
        <taxon>Bacteria</taxon>
        <taxon>Bacillati</taxon>
        <taxon>Bacillota</taxon>
        <taxon>Clostridia</taxon>
        <taxon>Lachnospirales</taxon>
        <taxon>Lachnospiraceae</taxon>
        <taxon>Wansuia</taxon>
    </lineage>
</organism>
<dbReference type="SUPFAM" id="SSF53244">
    <property type="entry name" value="MurD-like peptide ligases, peptide-binding domain"/>
    <property type="match status" value="1"/>
</dbReference>
<evidence type="ECO:0000259" key="13">
    <source>
        <dbReference type="Pfam" id="PF08245"/>
    </source>
</evidence>
<dbReference type="Pfam" id="PF08245">
    <property type="entry name" value="Mur_ligase_M"/>
    <property type="match status" value="1"/>
</dbReference>
<evidence type="ECO:0000256" key="9">
    <source>
        <dbReference type="ARBA" id="ARBA00030592"/>
    </source>
</evidence>
<dbReference type="PANTHER" id="PTHR11136">
    <property type="entry name" value="FOLYLPOLYGLUTAMATE SYNTHASE-RELATED"/>
    <property type="match status" value="1"/>
</dbReference>